<dbReference type="Gene3D" id="3.90.1200.10">
    <property type="match status" value="1"/>
</dbReference>
<feature type="domain" description="Aminoglycoside phosphotransferase" evidence="1">
    <location>
        <begin position="53"/>
        <end position="284"/>
    </location>
</feature>
<evidence type="ECO:0000313" key="3">
    <source>
        <dbReference type="Proteomes" id="UP000003900"/>
    </source>
</evidence>
<dbReference type="InterPro" id="IPR002575">
    <property type="entry name" value="Aminoglycoside_PTrfase"/>
</dbReference>
<name>H3SAN8_9BACL</name>
<accession>H3SAN8</accession>
<proteinExistence type="predicted"/>
<comment type="caution">
    <text evidence="2">The sequence shown here is derived from an EMBL/GenBank/DDBJ whole genome shotgun (WGS) entry which is preliminary data.</text>
</comment>
<evidence type="ECO:0000313" key="2">
    <source>
        <dbReference type="EMBL" id="EHQ63831.1"/>
    </source>
</evidence>
<dbReference type="STRING" id="1131935.PDENDC454_02865"/>
<dbReference type="PATRIC" id="fig|1131935.3.peg.581"/>
<dbReference type="InterPro" id="IPR011009">
    <property type="entry name" value="Kinase-like_dom_sf"/>
</dbReference>
<keyword evidence="2" id="KW-0808">Transferase</keyword>
<dbReference type="InterPro" id="IPR052898">
    <property type="entry name" value="ACAD10-like"/>
</dbReference>
<sequence>MVRKRGLIKTMSKQKAVPKDTIPVRRGEELDVAALDAYIREHLDLPDGGSIEVEQFGAGHSNLTYLIRAGDWEAVVRRPPLGPVAPRAHNMEREFTLLKRLHPLFPLAPRPYLYCGNSSVIGSPFFVMERRHGIILDREFPPHVEYTPALGREISATMVSTLEQLHEVPYEEANLRAISQPEGFMRRQVQGWVERYERAKTEEIREAERLQKWLIDMLPASQAPAVIHYDYKLNNVMFSRSHPSEMTGVFDWEMATVGDPMADVGAALSYWFERDDPPELLRGLGHPPLTVQPGFMTRDEFLEAYAARSGRDMSGISYYLTFAYFKLAVICQQIYYRWKKGQTNDERFARFDDTVRALIAHAWRQTERMQL</sequence>
<organism evidence="2 3">
    <name type="scientific">Paenibacillus dendritiformis C454</name>
    <dbReference type="NCBI Taxonomy" id="1131935"/>
    <lineage>
        <taxon>Bacteria</taxon>
        <taxon>Bacillati</taxon>
        <taxon>Bacillota</taxon>
        <taxon>Bacilli</taxon>
        <taxon>Bacillales</taxon>
        <taxon>Paenibacillaceae</taxon>
        <taxon>Paenibacillus</taxon>
    </lineage>
</organism>
<dbReference type="InterPro" id="IPR041726">
    <property type="entry name" value="ACAD10_11_N"/>
</dbReference>
<dbReference type="PANTHER" id="PTHR47829">
    <property type="entry name" value="HYDROLASE, PUTATIVE (AFU_ORTHOLOGUE AFUA_1G12880)-RELATED"/>
    <property type="match status" value="1"/>
</dbReference>
<dbReference type="Proteomes" id="UP000003900">
    <property type="component" value="Unassembled WGS sequence"/>
</dbReference>
<dbReference type="SUPFAM" id="SSF56112">
    <property type="entry name" value="Protein kinase-like (PK-like)"/>
    <property type="match status" value="1"/>
</dbReference>
<dbReference type="Pfam" id="PF01636">
    <property type="entry name" value="APH"/>
    <property type="match status" value="1"/>
</dbReference>
<evidence type="ECO:0000259" key="1">
    <source>
        <dbReference type="Pfam" id="PF01636"/>
    </source>
</evidence>
<dbReference type="PANTHER" id="PTHR47829:SF1">
    <property type="entry name" value="HAD FAMILY PHOSPHATASE"/>
    <property type="match status" value="1"/>
</dbReference>
<gene>
    <name evidence="2" type="ORF">PDENDC454_02865</name>
</gene>
<dbReference type="CDD" id="cd05154">
    <property type="entry name" value="ACAD10_11_N-like"/>
    <property type="match status" value="1"/>
</dbReference>
<protein>
    <submittedName>
        <fullName evidence="2">Aminoglycoside phosphotransferase</fullName>
    </submittedName>
</protein>
<keyword evidence="3" id="KW-1185">Reference proteome</keyword>
<dbReference type="AlphaFoldDB" id="H3SAN8"/>
<dbReference type="Gene3D" id="3.30.200.20">
    <property type="entry name" value="Phosphorylase Kinase, domain 1"/>
    <property type="match status" value="1"/>
</dbReference>
<dbReference type="EMBL" id="AHKH01000005">
    <property type="protein sequence ID" value="EHQ63831.1"/>
    <property type="molecule type" value="Genomic_DNA"/>
</dbReference>
<dbReference type="GO" id="GO:0016740">
    <property type="term" value="F:transferase activity"/>
    <property type="evidence" value="ECO:0007669"/>
    <property type="project" value="UniProtKB-KW"/>
</dbReference>
<reference evidence="2 3" key="1">
    <citation type="journal article" date="2012" name="J. Bacteriol.">
        <title>Genome Sequence of the Pattern-Forming Social Bacterium Paenibacillus dendritiformis C454 Chiral Morphotype.</title>
        <authorList>
            <person name="Sirota-Madi A."/>
            <person name="Olender T."/>
            <person name="Helman Y."/>
            <person name="Brainis I."/>
            <person name="Finkelshtein A."/>
            <person name="Roth D."/>
            <person name="Hagai E."/>
            <person name="Leshkowitz D."/>
            <person name="Brodsky L."/>
            <person name="Galatenko V."/>
            <person name="Nikolaev V."/>
            <person name="Gutnick D.L."/>
            <person name="Lancet D."/>
            <person name="Ben-Jacob E."/>
        </authorList>
    </citation>
    <scope>NUCLEOTIDE SEQUENCE [LARGE SCALE GENOMIC DNA]</scope>
    <source>
        <strain evidence="2 3">C454</strain>
    </source>
</reference>